<dbReference type="PANTHER" id="PTHR43918">
    <property type="entry name" value="ACETYLCHOLINESTERASE"/>
    <property type="match status" value="1"/>
</dbReference>
<evidence type="ECO:0000256" key="1">
    <source>
        <dbReference type="ARBA" id="ARBA00005964"/>
    </source>
</evidence>
<reference evidence="5" key="1">
    <citation type="journal article" date="2020" name="Stud. Mycol.">
        <title>101 Dothideomycetes genomes: a test case for predicting lifestyles and emergence of pathogens.</title>
        <authorList>
            <person name="Haridas S."/>
            <person name="Albert R."/>
            <person name="Binder M."/>
            <person name="Bloem J."/>
            <person name="Labutti K."/>
            <person name="Salamov A."/>
            <person name="Andreopoulos B."/>
            <person name="Baker S."/>
            <person name="Barry K."/>
            <person name="Bills G."/>
            <person name="Bluhm B."/>
            <person name="Cannon C."/>
            <person name="Castanera R."/>
            <person name="Culley D."/>
            <person name="Daum C."/>
            <person name="Ezra D."/>
            <person name="Gonzalez J."/>
            <person name="Henrissat B."/>
            <person name="Kuo A."/>
            <person name="Liang C."/>
            <person name="Lipzen A."/>
            <person name="Lutzoni F."/>
            <person name="Magnuson J."/>
            <person name="Mondo S."/>
            <person name="Nolan M."/>
            <person name="Ohm R."/>
            <person name="Pangilinan J."/>
            <person name="Park H.-J."/>
            <person name="Ramirez L."/>
            <person name="Alfaro M."/>
            <person name="Sun H."/>
            <person name="Tritt A."/>
            <person name="Yoshinaga Y."/>
            <person name="Zwiers L.-H."/>
            <person name="Turgeon B."/>
            <person name="Goodwin S."/>
            <person name="Spatafora J."/>
            <person name="Crous P."/>
            <person name="Grigoriev I."/>
        </authorList>
    </citation>
    <scope>NUCLEOTIDE SEQUENCE</scope>
    <source>
        <strain evidence="5">CBS 110217</strain>
    </source>
</reference>
<proteinExistence type="inferred from homology"/>
<dbReference type="InterPro" id="IPR019826">
    <property type="entry name" value="Carboxylesterase_B_AS"/>
</dbReference>
<evidence type="ECO:0000313" key="5">
    <source>
        <dbReference type="EMBL" id="KAF2035410.1"/>
    </source>
</evidence>
<dbReference type="SUPFAM" id="SSF53474">
    <property type="entry name" value="alpha/beta-Hydrolases"/>
    <property type="match status" value="1"/>
</dbReference>
<evidence type="ECO:0000259" key="4">
    <source>
        <dbReference type="Pfam" id="PF00135"/>
    </source>
</evidence>
<feature type="chain" id="PRO_5040536254" description="Carboxylic ester hydrolase" evidence="3">
    <location>
        <begin position="24"/>
        <end position="541"/>
    </location>
</feature>
<dbReference type="Gene3D" id="3.40.50.1820">
    <property type="entry name" value="alpha/beta hydrolase"/>
    <property type="match status" value="1"/>
</dbReference>
<dbReference type="InterPro" id="IPR019819">
    <property type="entry name" value="Carboxylesterase_B_CS"/>
</dbReference>
<dbReference type="Pfam" id="PF00135">
    <property type="entry name" value="COesterase"/>
    <property type="match status" value="1"/>
</dbReference>
<accession>A0A9P4HHZ8</accession>
<dbReference type="PROSITE" id="PS00122">
    <property type="entry name" value="CARBOXYLESTERASE_B_1"/>
    <property type="match status" value="1"/>
</dbReference>
<dbReference type="EC" id="3.1.1.-" evidence="3"/>
<dbReference type="InterPro" id="IPR029058">
    <property type="entry name" value="AB_hydrolase_fold"/>
</dbReference>
<protein>
    <recommendedName>
        <fullName evidence="3">Carboxylic ester hydrolase</fullName>
        <ecNumber evidence="3">3.1.1.-</ecNumber>
    </recommendedName>
</protein>
<dbReference type="Proteomes" id="UP000799777">
    <property type="component" value="Unassembled WGS sequence"/>
</dbReference>
<gene>
    <name evidence="5" type="ORF">EK21DRAFT_96658</name>
</gene>
<dbReference type="PANTHER" id="PTHR43918:SF4">
    <property type="entry name" value="CARBOXYLIC ESTER HYDROLASE"/>
    <property type="match status" value="1"/>
</dbReference>
<dbReference type="AlphaFoldDB" id="A0A9P4HHZ8"/>
<dbReference type="PROSITE" id="PS00941">
    <property type="entry name" value="CARBOXYLESTERASE_B_2"/>
    <property type="match status" value="1"/>
</dbReference>
<dbReference type="InterPro" id="IPR002018">
    <property type="entry name" value="CarbesteraseB"/>
</dbReference>
<feature type="domain" description="Carboxylesterase type B" evidence="4">
    <location>
        <begin position="34"/>
        <end position="490"/>
    </location>
</feature>
<evidence type="ECO:0000256" key="3">
    <source>
        <dbReference type="RuleBase" id="RU361235"/>
    </source>
</evidence>
<evidence type="ECO:0000313" key="6">
    <source>
        <dbReference type="Proteomes" id="UP000799777"/>
    </source>
</evidence>
<name>A0A9P4HHZ8_9PLEO</name>
<keyword evidence="6" id="KW-1185">Reference proteome</keyword>
<dbReference type="GO" id="GO:0052689">
    <property type="term" value="F:carboxylic ester hydrolase activity"/>
    <property type="evidence" value="ECO:0007669"/>
    <property type="project" value="TreeGrafter"/>
</dbReference>
<comment type="caution">
    <text evidence="5">The sequence shown here is derived from an EMBL/GenBank/DDBJ whole genome shotgun (WGS) entry which is preliminary data.</text>
</comment>
<organism evidence="5 6">
    <name type="scientific">Setomelanomma holmii</name>
    <dbReference type="NCBI Taxonomy" id="210430"/>
    <lineage>
        <taxon>Eukaryota</taxon>
        <taxon>Fungi</taxon>
        <taxon>Dikarya</taxon>
        <taxon>Ascomycota</taxon>
        <taxon>Pezizomycotina</taxon>
        <taxon>Dothideomycetes</taxon>
        <taxon>Pleosporomycetidae</taxon>
        <taxon>Pleosporales</taxon>
        <taxon>Pleosporineae</taxon>
        <taxon>Phaeosphaeriaceae</taxon>
        <taxon>Setomelanomma</taxon>
    </lineage>
</organism>
<dbReference type="EMBL" id="ML978157">
    <property type="protein sequence ID" value="KAF2035410.1"/>
    <property type="molecule type" value="Genomic_DNA"/>
</dbReference>
<dbReference type="OrthoDB" id="408631at2759"/>
<comment type="similarity">
    <text evidence="1 3">Belongs to the type-B carboxylesterase/lipase family.</text>
</comment>
<sequence>MASLRCSLARAFLLCSSVYQVLSAPAAAVTPPGPTVTISSGIVEGTTIKLANQPSVTAAANAYLGVPFAQSPPERFSPPQAASSWSFPLQAKALKPACIQQFSGSGNTQALTKQFFNNPLNPPPEESEDCLYLNIYTPPGVTSTSKKAVMFWIFGGNLQFGTGELAFYDGSSLAITQDVVVVTINYRTNIFGFSNSPEVPFRSQNSGFLDQRFALQWVQNNIAQFGGDPSRVMIFGESAGGESVKQLLANPPSPLPFSSAILESQNAVLTGNGLENYKQVLNNFNCADIVCLRKVSATDIKSYIESQSLAFPPVNGDGTAVSDVRASITSRKWANVPAMLGSNLNEARVFLAVLGLSDGTTALNTVFDQLNITSDAVKNTIISQYAAQGITDVLELLDRIVTDLVFTCTTSSLANYLALAGYTTYRYRYDGVFSTVSTFPNAGAYHTAEIPEVFGTYPLSNQFGTATQQQIDLSAFMQKTWANFAKNPSGGVGWPEVLSFGNELGVLGYSGSSGLTVRSKLESDYPCPLYAGIEDLLGLSY</sequence>
<keyword evidence="2 3" id="KW-0378">Hydrolase</keyword>
<keyword evidence="3" id="KW-0732">Signal</keyword>
<evidence type="ECO:0000256" key="2">
    <source>
        <dbReference type="ARBA" id="ARBA00022801"/>
    </source>
</evidence>
<feature type="signal peptide" evidence="3">
    <location>
        <begin position="1"/>
        <end position="23"/>
    </location>
</feature>
<dbReference type="InterPro" id="IPR050654">
    <property type="entry name" value="AChE-related_enzymes"/>
</dbReference>